<protein>
    <submittedName>
        <fullName evidence="2">Uncharacterized protein</fullName>
    </submittedName>
</protein>
<evidence type="ECO:0000313" key="2">
    <source>
        <dbReference type="EMBL" id="GAA4668566.1"/>
    </source>
</evidence>
<name>A0ABP8VRA0_9ACTN</name>
<comment type="caution">
    <text evidence="2">The sequence shown here is derived from an EMBL/GenBank/DDBJ whole genome shotgun (WGS) entry which is preliminary data.</text>
</comment>
<feature type="signal peptide" evidence="1">
    <location>
        <begin position="1"/>
        <end position="31"/>
    </location>
</feature>
<keyword evidence="1" id="KW-0732">Signal</keyword>
<dbReference type="EMBL" id="BAABIM010000001">
    <property type="protein sequence ID" value="GAA4668566.1"/>
    <property type="molecule type" value="Genomic_DNA"/>
</dbReference>
<proteinExistence type="predicted"/>
<evidence type="ECO:0000313" key="3">
    <source>
        <dbReference type="Proteomes" id="UP001500621"/>
    </source>
</evidence>
<gene>
    <name evidence="2" type="ORF">GCM10023226_00670</name>
</gene>
<evidence type="ECO:0000256" key="1">
    <source>
        <dbReference type="SAM" id="SignalP"/>
    </source>
</evidence>
<organism evidence="2 3">
    <name type="scientific">Nocardioides nanhaiensis</name>
    <dbReference type="NCBI Taxonomy" id="1476871"/>
    <lineage>
        <taxon>Bacteria</taxon>
        <taxon>Bacillati</taxon>
        <taxon>Actinomycetota</taxon>
        <taxon>Actinomycetes</taxon>
        <taxon>Propionibacteriales</taxon>
        <taxon>Nocardioidaceae</taxon>
        <taxon>Nocardioides</taxon>
    </lineage>
</organism>
<feature type="chain" id="PRO_5045117459" evidence="1">
    <location>
        <begin position="32"/>
        <end position="174"/>
    </location>
</feature>
<accession>A0ABP8VRA0</accession>
<keyword evidence="3" id="KW-1185">Reference proteome</keyword>
<dbReference type="RefSeq" id="WP_345262046.1">
    <property type="nucleotide sequence ID" value="NZ_BAABIM010000001.1"/>
</dbReference>
<reference evidence="3" key="1">
    <citation type="journal article" date="2019" name="Int. J. Syst. Evol. Microbiol.">
        <title>The Global Catalogue of Microorganisms (GCM) 10K type strain sequencing project: providing services to taxonomists for standard genome sequencing and annotation.</title>
        <authorList>
            <consortium name="The Broad Institute Genomics Platform"/>
            <consortium name="The Broad Institute Genome Sequencing Center for Infectious Disease"/>
            <person name="Wu L."/>
            <person name="Ma J."/>
        </authorList>
    </citation>
    <scope>NUCLEOTIDE SEQUENCE [LARGE SCALE GENOMIC DNA]</scope>
    <source>
        <strain evidence="3">JCM 18127</strain>
    </source>
</reference>
<dbReference type="Proteomes" id="UP001500621">
    <property type="component" value="Unassembled WGS sequence"/>
</dbReference>
<sequence length="174" mass="18764">MTTTSRRATATSALLASLTSLALLVPGAAHAERADLAEPPGDTAPELDIRYVTIDNRPTRLNVAVDLGRFDRQRTSVYAFVGGTGARRDDLFVVGWSSVRGERPGRLLGRLTEDGVERRTCEGLRIDVGRRGLDVSVPQRCLGPTAGTVKVGVLTERRTGRDADEVGPTRVRRG</sequence>